<dbReference type="PANTHER" id="PTHR43540:SF14">
    <property type="entry name" value="ISOCHORISMATASE"/>
    <property type="match status" value="1"/>
</dbReference>
<feature type="domain" description="Isochorismatase-like" evidence="2">
    <location>
        <begin position="3"/>
        <end position="151"/>
    </location>
</feature>
<proteinExistence type="predicted"/>
<evidence type="ECO:0000313" key="4">
    <source>
        <dbReference type="Proteomes" id="UP000183794"/>
    </source>
</evidence>
<evidence type="ECO:0000313" key="3">
    <source>
        <dbReference type="EMBL" id="SGZ18979.1"/>
    </source>
</evidence>
<dbReference type="InterPro" id="IPR050272">
    <property type="entry name" value="Isochorismatase-like_hydrls"/>
</dbReference>
<evidence type="ECO:0000256" key="1">
    <source>
        <dbReference type="ARBA" id="ARBA00022801"/>
    </source>
</evidence>
<gene>
    <name evidence="3" type="ORF">NVI5450_4711</name>
</gene>
<dbReference type="RefSeq" id="WP_075518590.1">
    <property type="nucleotide sequence ID" value="NZ_FPLD01000136.1"/>
</dbReference>
<dbReference type="OrthoDB" id="1157330at2"/>
<protein>
    <submittedName>
        <fullName evidence="3">Isochorismatase hydrolase</fullName>
    </submittedName>
</protein>
<accession>A0A1L0ATL8</accession>
<dbReference type="Proteomes" id="UP000183794">
    <property type="component" value="Unassembled WGS sequence"/>
</dbReference>
<organism evidence="3 4">
    <name type="scientific">Moritella viscosa</name>
    <dbReference type="NCBI Taxonomy" id="80854"/>
    <lineage>
        <taxon>Bacteria</taxon>
        <taxon>Pseudomonadati</taxon>
        <taxon>Pseudomonadota</taxon>
        <taxon>Gammaproteobacteria</taxon>
        <taxon>Alteromonadales</taxon>
        <taxon>Moritellaceae</taxon>
        <taxon>Moritella</taxon>
    </lineage>
</organism>
<sequence>MNSAVLVIDVQSILFDPKPQPYESQVILDKINDVTKWARNKSVPVIFIQHERPNSVIEYGCDGWKLQSTLITQACDHFVRKTTPDSFLNTNLQSQLKALGVDSLIVCGYASEFCVDTTVRTAAGLGYPVSLISDAHTTHDKAHATAAHIQAHHNATLPNISSFGVKIEAILAESLRGQG</sequence>
<dbReference type="EMBL" id="FPLD01000136">
    <property type="protein sequence ID" value="SGZ18979.1"/>
    <property type="molecule type" value="Genomic_DNA"/>
</dbReference>
<name>A0A1L0ATL8_9GAMM</name>
<dbReference type="Pfam" id="PF00857">
    <property type="entry name" value="Isochorismatase"/>
    <property type="match status" value="1"/>
</dbReference>
<dbReference type="GO" id="GO:0016787">
    <property type="term" value="F:hydrolase activity"/>
    <property type="evidence" value="ECO:0007669"/>
    <property type="project" value="UniProtKB-KW"/>
</dbReference>
<keyword evidence="1 3" id="KW-0378">Hydrolase</keyword>
<reference evidence="3 4" key="1">
    <citation type="submission" date="2016-11" db="EMBL/GenBank/DDBJ databases">
        <authorList>
            <person name="Jaros S."/>
            <person name="Januszkiewicz K."/>
            <person name="Wedrychowicz H."/>
        </authorList>
    </citation>
    <scope>NUCLEOTIDE SEQUENCE [LARGE SCALE GENOMIC DNA]</scope>
    <source>
        <strain evidence="3">NVI 5450</strain>
    </source>
</reference>
<dbReference type="CDD" id="cd01014">
    <property type="entry name" value="nicotinamidase_related"/>
    <property type="match status" value="1"/>
</dbReference>
<dbReference type="InterPro" id="IPR000868">
    <property type="entry name" value="Isochorismatase-like_dom"/>
</dbReference>
<dbReference type="PANTHER" id="PTHR43540">
    <property type="entry name" value="PEROXYUREIDOACRYLATE/UREIDOACRYLATE AMIDOHYDROLASE-RELATED"/>
    <property type="match status" value="1"/>
</dbReference>
<dbReference type="SUPFAM" id="SSF52499">
    <property type="entry name" value="Isochorismatase-like hydrolases"/>
    <property type="match status" value="1"/>
</dbReference>
<dbReference type="InterPro" id="IPR036380">
    <property type="entry name" value="Isochorismatase-like_sf"/>
</dbReference>
<dbReference type="Gene3D" id="3.40.50.850">
    <property type="entry name" value="Isochorismatase-like"/>
    <property type="match status" value="1"/>
</dbReference>
<evidence type="ECO:0000259" key="2">
    <source>
        <dbReference type="Pfam" id="PF00857"/>
    </source>
</evidence>
<dbReference type="AlphaFoldDB" id="A0A1L0ATL8"/>